<protein>
    <recommendedName>
        <fullName evidence="5">Non-specific lipid-transfer protein 14</fullName>
    </recommendedName>
</protein>
<reference evidence="3 4" key="1">
    <citation type="submission" date="2024-01" db="EMBL/GenBank/DDBJ databases">
        <title>The genomes of 5 underutilized Papilionoideae crops provide insights into root nodulation and disease resistance.</title>
        <authorList>
            <person name="Yuan L."/>
        </authorList>
    </citation>
    <scope>NUCLEOTIDE SEQUENCE [LARGE SCALE GENOMIC DNA]</scope>
    <source>
        <strain evidence="3">LY-2023</strain>
        <tissue evidence="3">Leaf</tissue>
    </source>
</reference>
<evidence type="ECO:0000256" key="2">
    <source>
        <dbReference type="SAM" id="Phobius"/>
    </source>
</evidence>
<dbReference type="InterPro" id="IPR000528">
    <property type="entry name" value="Plant_nsLTP"/>
</dbReference>
<dbReference type="EMBL" id="JAYKXN010000006">
    <property type="protein sequence ID" value="KAK7279989.1"/>
    <property type="molecule type" value="Genomic_DNA"/>
</dbReference>
<dbReference type="GO" id="GO:0006869">
    <property type="term" value="P:lipid transport"/>
    <property type="evidence" value="ECO:0007669"/>
    <property type="project" value="InterPro"/>
</dbReference>
<organism evidence="3 4">
    <name type="scientific">Clitoria ternatea</name>
    <name type="common">Butterfly pea</name>
    <dbReference type="NCBI Taxonomy" id="43366"/>
    <lineage>
        <taxon>Eukaryota</taxon>
        <taxon>Viridiplantae</taxon>
        <taxon>Streptophyta</taxon>
        <taxon>Embryophyta</taxon>
        <taxon>Tracheophyta</taxon>
        <taxon>Spermatophyta</taxon>
        <taxon>Magnoliopsida</taxon>
        <taxon>eudicotyledons</taxon>
        <taxon>Gunneridae</taxon>
        <taxon>Pentapetalae</taxon>
        <taxon>rosids</taxon>
        <taxon>fabids</taxon>
        <taxon>Fabales</taxon>
        <taxon>Fabaceae</taxon>
        <taxon>Papilionoideae</taxon>
        <taxon>50 kb inversion clade</taxon>
        <taxon>NPAAA clade</taxon>
        <taxon>indigoferoid/millettioid clade</taxon>
        <taxon>Phaseoleae</taxon>
        <taxon>Clitoria</taxon>
    </lineage>
</organism>
<dbReference type="CDD" id="cd01960">
    <property type="entry name" value="nsLTP1"/>
    <property type="match status" value="1"/>
</dbReference>
<dbReference type="PANTHER" id="PTHR33076">
    <property type="entry name" value="NON-SPECIFIC LIPID-TRANSFER PROTEIN 2-RELATED"/>
    <property type="match status" value="1"/>
</dbReference>
<feature type="transmembrane region" description="Helical" evidence="2">
    <location>
        <begin position="12"/>
        <end position="32"/>
    </location>
</feature>
<dbReference type="AlphaFoldDB" id="A0AAN9FP78"/>
<accession>A0AAN9FP78</accession>
<dbReference type="Proteomes" id="UP001359559">
    <property type="component" value="Unassembled WGS sequence"/>
</dbReference>
<proteinExistence type="inferred from homology"/>
<dbReference type="GO" id="GO:0008289">
    <property type="term" value="F:lipid binding"/>
    <property type="evidence" value="ECO:0007669"/>
    <property type="project" value="InterPro"/>
</dbReference>
<comment type="similarity">
    <text evidence="1">Belongs to the plant LTP family.</text>
</comment>
<evidence type="ECO:0000256" key="1">
    <source>
        <dbReference type="ARBA" id="ARBA00009748"/>
    </source>
</evidence>
<dbReference type="InterPro" id="IPR036312">
    <property type="entry name" value="Bifun_inhib/LTP/seed_sf"/>
</dbReference>
<gene>
    <name evidence="3" type="ORF">RJT34_25051</name>
</gene>
<sequence>MELCRMRSYKALRIIGVVMLLYSVPFVCAYVECSTVSQLFSACSYFIAYGSPDPIPGSPCCDAMFSLNIVANSADNRQYVCRCLMGLIDSYNSNANAIGTLPGLCGISLGFTIDPNTVHLETSVEESTY</sequence>
<comment type="caution">
    <text evidence="3">The sequence shown here is derived from an EMBL/GenBank/DDBJ whole genome shotgun (WGS) entry which is preliminary data.</text>
</comment>
<evidence type="ECO:0000313" key="3">
    <source>
        <dbReference type="EMBL" id="KAK7279989.1"/>
    </source>
</evidence>
<dbReference type="SUPFAM" id="SSF47699">
    <property type="entry name" value="Bifunctional inhibitor/lipid-transfer protein/seed storage 2S albumin"/>
    <property type="match status" value="1"/>
</dbReference>
<dbReference type="Gene3D" id="1.10.110.10">
    <property type="entry name" value="Plant lipid-transfer and hydrophobic proteins"/>
    <property type="match status" value="1"/>
</dbReference>
<evidence type="ECO:0000313" key="4">
    <source>
        <dbReference type="Proteomes" id="UP001359559"/>
    </source>
</evidence>
<dbReference type="PRINTS" id="PR00382">
    <property type="entry name" value="LIPIDTRNSFER"/>
</dbReference>
<name>A0AAN9FP78_CLITE</name>
<evidence type="ECO:0008006" key="5">
    <source>
        <dbReference type="Google" id="ProtNLM"/>
    </source>
</evidence>
<keyword evidence="2" id="KW-0812">Transmembrane</keyword>
<keyword evidence="2" id="KW-0472">Membrane</keyword>
<keyword evidence="2" id="KW-1133">Transmembrane helix</keyword>
<keyword evidence="4" id="KW-1185">Reference proteome</keyword>